<dbReference type="PROSITE" id="PS51257">
    <property type="entry name" value="PROKAR_LIPOPROTEIN"/>
    <property type="match status" value="1"/>
</dbReference>
<keyword evidence="2" id="KW-1185">Reference proteome</keyword>
<organism evidence="1 2">
    <name type="scientific">Lacinutrix neustonica</name>
    <dbReference type="NCBI Taxonomy" id="2980107"/>
    <lineage>
        <taxon>Bacteria</taxon>
        <taxon>Pseudomonadati</taxon>
        <taxon>Bacteroidota</taxon>
        <taxon>Flavobacteriia</taxon>
        <taxon>Flavobacteriales</taxon>
        <taxon>Flavobacteriaceae</taxon>
        <taxon>Lacinutrix</taxon>
    </lineage>
</organism>
<dbReference type="Proteomes" id="UP001164705">
    <property type="component" value="Chromosome"/>
</dbReference>
<dbReference type="EMBL" id="CP113088">
    <property type="protein sequence ID" value="WAC01310.1"/>
    <property type="molecule type" value="Genomic_DNA"/>
</dbReference>
<reference evidence="1" key="1">
    <citation type="submission" date="2022-11" db="EMBL/GenBank/DDBJ databases">
        <title>Lacinutrix neustonica HL-RS19T sp. nov., isolated from the surface microlayer sample of brackish Lake Shihwa.</title>
        <authorList>
            <person name="Choi J.Y."/>
            <person name="Hwang C.Y."/>
        </authorList>
    </citation>
    <scope>NUCLEOTIDE SEQUENCE</scope>
    <source>
        <strain evidence="1">HL-RS19</strain>
    </source>
</reference>
<proteinExistence type="predicted"/>
<dbReference type="KEGG" id="lnu:N7U66_14640"/>
<accession>A0A9E8SG30</accession>
<evidence type="ECO:0008006" key="3">
    <source>
        <dbReference type="Google" id="ProtNLM"/>
    </source>
</evidence>
<gene>
    <name evidence="1" type="ORF">N7U66_14640</name>
</gene>
<name>A0A9E8SG30_9FLAO</name>
<dbReference type="AlphaFoldDB" id="A0A9E8SG30"/>
<evidence type="ECO:0000313" key="1">
    <source>
        <dbReference type="EMBL" id="WAC01310.1"/>
    </source>
</evidence>
<evidence type="ECO:0000313" key="2">
    <source>
        <dbReference type="Proteomes" id="UP001164705"/>
    </source>
</evidence>
<dbReference type="RefSeq" id="WP_267675924.1">
    <property type="nucleotide sequence ID" value="NZ_CP113088.1"/>
</dbReference>
<sequence>MKVLKLFLVLVFFLGCSKNENIKQFETVLGKENSETLTYLVEGFENDFLKKQYPELNTKKAYRQFLIDLRAESQDTREKFFKVNRNIFDSSTLKLEMYCVPDSVWITKSKDSLTKGGSVSFIRTNYICASTDDNLHTIESSSSMLGYEGLTKDSIVKIFKNRLKPNLFGKYSKALESMPNKSQFLENFIRERQSMLSLGYYHATNRMIYNNADFDDYFIKRLVITDIVY</sequence>
<protein>
    <recommendedName>
        <fullName evidence="3">Lipoprotein</fullName>
    </recommendedName>
</protein>